<dbReference type="SUPFAM" id="SSF46785">
    <property type="entry name" value="Winged helix' DNA-binding domain"/>
    <property type="match status" value="1"/>
</dbReference>
<evidence type="ECO:0000256" key="3">
    <source>
        <dbReference type="ARBA" id="ARBA00022499"/>
    </source>
</evidence>
<comment type="pathway">
    <text evidence="1">Protein modification; protein ubiquitination.</text>
</comment>
<dbReference type="Pfam" id="PF00888">
    <property type="entry name" value="Cullin"/>
    <property type="match status" value="1"/>
</dbReference>
<dbReference type="Pfam" id="PF26557">
    <property type="entry name" value="Cullin_AB"/>
    <property type="match status" value="1"/>
</dbReference>
<dbReference type="InterPro" id="IPR036390">
    <property type="entry name" value="WH_DNA-bd_sf"/>
</dbReference>
<dbReference type="Proteomes" id="UP000663827">
    <property type="component" value="Unassembled WGS sequence"/>
</dbReference>
<evidence type="ECO:0000256" key="4">
    <source>
        <dbReference type="ARBA" id="ARBA00022786"/>
    </source>
</evidence>
<evidence type="ECO:0000313" key="10">
    <source>
        <dbReference type="Proteomes" id="UP000663827"/>
    </source>
</evidence>
<evidence type="ECO:0000313" key="9">
    <source>
        <dbReference type="EMBL" id="CAE7091260.1"/>
    </source>
</evidence>
<dbReference type="InterPro" id="IPR059120">
    <property type="entry name" value="Cullin-like_AB"/>
</dbReference>
<dbReference type="SUPFAM" id="SSF75632">
    <property type="entry name" value="Cullin homology domain"/>
    <property type="match status" value="1"/>
</dbReference>
<dbReference type="FunFam" id="1.20.1310.10:FF:000002">
    <property type="entry name" value="cullin-3 isoform X1"/>
    <property type="match status" value="1"/>
</dbReference>
<evidence type="ECO:0000256" key="6">
    <source>
        <dbReference type="PROSITE-ProRule" id="PRU00330"/>
    </source>
</evidence>
<dbReference type="PANTHER" id="PTHR11932">
    <property type="entry name" value="CULLIN"/>
    <property type="match status" value="1"/>
</dbReference>
<dbReference type="Gene3D" id="1.10.10.10">
    <property type="entry name" value="Winged helix-like DNA-binding domain superfamily/Winged helix DNA-binding domain"/>
    <property type="match status" value="2"/>
</dbReference>
<organism evidence="9 10">
    <name type="scientific">Rhizoctonia solani</name>
    <dbReference type="NCBI Taxonomy" id="456999"/>
    <lineage>
        <taxon>Eukaryota</taxon>
        <taxon>Fungi</taxon>
        <taxon>Dikarya</taxon>
        <taxon>Basidiomycota</taxon>
        <taxon>Agaricomycotina</taxon>
        <taxon>Agaricomycetes</taxon>
        <taxon>Cantharellales</taxon>
        <taxon>Ceratobasidiaceae</taxon>
        <taxon>Rhizoctonia</taxon>
    </lineage>
</organism>
<dbReference type="GO" id="GO:0031146">
    <property type="term" value="P:SCF-dependent proteasomal ubiquitin-dependent protein catabolic process"/>
    <property type="evidence" value="ECO:0007669"/>
    <property type="project" value="UniProtKB-ARBA"/>
</dbReference>
<evidence type="ECO:0000259" key="8">
    <source>
        <dbReference type="PROSITE" id="PS50069"/>
    </source>
</evidence>
<dbReference type="InterPro" id="IPR016158">
    <property type="entry name" value="Cullin_homology"/>
</dbReference>
<accession>A0A8H3HUT7</accession>
<dbReference type="GO" id="GO:0031625">
    <property type="term" value="F:ubiquitin protein ligase binding"/>
    <property type="evidence" value="ECO:0007669"/>
    <property type="project" value="InterPro"/>
</dbReference>
<keyword evidence="3" id="KW-1017">Isopeptide bond</keyword>
<evidence type="ECO:0000256" key="1">
    <source>
        <dbReference type="ARBA" id="ARBA00004906"/>
    </source>
</evidence>
<keyword evidence="5" id="KW-0832">Ubl conjugation</keyword>
<evidence type="ECO:0000256" key="5">
    <source>
        <dbReference type="ARBA" id="ARBA00022843"/>
    </source>
</evidence>
<dbReference type="Gene3D" id="4.10.1030.10">
    <property type="entry name" value="Ring Box Chain A, domain 5"/>
    <property type="match status" value="1"/>
</dbReference>
<dbReference type="AlphaFoldDB" id="A0A8H3HUT7"/>
<dbReference type="Gene3D" id="1.20.1310.10">
    <property type="entry name" value="Cullin Repeats"/>
    <property type="match status" value="4"/>
</dbReference>
<gene>
    <name evidence="9" type="ORF">RDB_LOCUS32106</name>
</gene>
<dbReference type="InterPro" id="IPR016159">
    <property type="entry name" value="Cullin_repeat-like_dom_sf"/>
</dbReference>
<dbReference type="InterPro" id="IPR036388">
    <property type="entry name" value="WH-like_DNA-bd_sf"/>
</dbReference>
<dbReference type="PROSITE" id="PS50069">
    <property type="entry name" value="CULLIN_2"/>
    <property type="match status" value="1"/>
</dbReference>
<comment type="caution">
    <text evidence="9">The sequence shown here is derived from an EMBL/GenBank/DDBJ whole genome shotgun (WGS) entry which is preliminary data.</text>
</comment>
<sequence>MSTVGALAMPPASAGLATIWPFMEEWIEHVMTRKEIQDSYPKYMRLYTTVYNYCTTSRIHDSAELNALGTRTGAITGFGLYDRLAQYFATHVEVLQRKANSLIGQSLLLFYVSEWDRFATGARYVNRAFAFLNRHWVRREQHDGRDVHEVYILALVQWRDRLLYPIQNQGQKLVVVLLNMIERERNGEIIDSSLIRETIHSFVTLGLNHKDQNQAQLDVYQNMFQIPFIEATEEYYARESADFFQTHTSSAPEYVKKAEDRLREEEARVARYLHFSTLKPLISKCEDTLIRGYMDRMQADAQELFYSDKDEDLQRISHLLSRVVGGLDPLKKRFRGDVNKTGLETITDMQAAASRSPGGMVEPELYVDTLHEVYRKYQDILNRSFHSKALAGFSATLDQAFRDFVNRNDAIGTSPMKFPELLARYADTLLRKNNKLSEQDAIETQLNKMALFNHIEDKDIFQTLYTVKLSRRLIYSLSGSNENEAYMISKLKETCGFEYTNKIQRMFTDIELSRDLTTQFREHLAMSHDATDPEATFGVAVLGTNLWPLSAPTHNFTIPKNILPTYERFRLFYQTRHSGRKLIWLWKYSENELQTNYLNQRYMLMTNSYQMAVLVQYNENNALGLDYLLRATGIPTKTMTQILGGLVKFKILVNKEMERYDLNLNFKCKKIRVKLNQPIKAEVKDESPNIFKAVDEDRKYTIQATIVRIMKARQVWLLQ</sequence>
<dbReference type="InterPro" id="IPR045093">
    <property type="entry name" value="Cullin"/>
</dbReference>
<dbReference type="EMBL" id="CAJNJQ010000645">
    <property type="protein sequence ID" value="CAE7091260.1"/>
    <property type="molecule type" value="Genomic_DNA"/>
</dbReference>
<name>A0A8H3HUT7_9AGAM</name>
<evidence type="ECO:0000256" key="7">
    <source>
        <dbReference type="RuleBase" id="RU003829"/>
    </source>
</evidence>
<dbReference type="InterPro" id="IPR036317">
    <property type="entry name" value="Cullin_homology_sf"/>
</dbReference>
<protein>
    <recommendedName>
        <fullName evidence="8">Cullin family profile domain-containing protein</fullName>
    </recommendedName>
</protein>
<dbReference type="FunFam" id="1.20.1310.10:FF:000029">
    <property type="entry name" value="Cullin homolog 1"/>
    <property type="match status" value="1"/>
</dbReference>
<dbReference type="SUPFAM" id="SSF74788">
    <property type="entry name" value="Cullin repeat-like"/>
    <property type="match status" value="1"/>
</dbReference>
<dbReference type="SMART" id="SM00182">
    <property type="entry name" value="CULLIN"/>
    <property type="match status" value="1"/>
</dbReference>
<dbReference type="FunFam" id="1.20.1310.10:FF:000011">
    <property type="entry name" value="Cullin 1"/>
    <property type="match status" value="1"/>
</dbReference>
<proteinExistence type="inferred from homology"/>
<comment type="similarity">
    <text evidence="2 6 7">Belongs to the cullin family.</text>
</comment>
<feature type="domain" description="Cullin family profile" evidence="8">
    <location>
        <begin position="417"/>
        <end position="647"/>
    </location>
</feature>
<dbReference type="GO" id="GO:0019005">
    <property type="term" value="C:SCF ubiquitin ligase complex"/>
    <property type="evidence" value="ECO:0007669"/>
    <property type="project" value="UniProtKB-ARBA"/>
</dbReference>
<evidence type="ECO:0000256" key="2">
    <source>
        <dbReference type="ARBA" id="ARBA00006019"/>
    </source>
</evidence>
<reference evidence="9" key="1">
    <citation type="submission" date="2021-01" db="EMBL/GenBank/DDBJ databases">
        <authorList>
            <person name="Kaushik A."/>
        </authorList>
    </citation>
    <scope>NUCLEOTIDE SEQUENCE</scope>
    <source>
        <strain evidence="9">AG5</strain>
    </source>
</reference>
<dbReference type="InterPro" id="IPR001373">
    <property type="entry name" value="Cullin_N"/>
</dbReference>
<keyword evidence="4" id="KW-0833">Ubl conjugation pathway</keyword>